<evidence type="ECO:0000313" key="4">
    <source>
        <dbReference type="Proteomes" id="UP001166251"/>
    </source>
</evidence>
<name>A0ABS7ECE7_9GAMM</name>
<protein>
    <submittedName>
        <fullName evidence="3">Polysaccharide lyase family 7 protein</fullName>
    </submittedName>
</protein>
<dbReference type="PROSITE" id="PS51257">
    <property type="entry name" value="PROKAR_LIPOPROTEIN"/>
    <property type="match status" value="1"/>
</dbReference>
<dbReference type="Proteomes" id="UP001166251">
    <property type="component" value="Unassembled WGS sequence"/>
</dbReference>
<evidence type="ECO:0000256" key="1">
    <source>
        <dbReference type="SAM" id="SignalP"/>
    </source>
</evidence>
<accession>A0ABS7ECE7</accession>
<dbReference type="PROSITE" id="PS00018">
    <property type="entry name" value="EF_HAND_1"/>
    <property type="match status" value="1"/>
</dbReference>
<dbReference type="InterPro" id="IPR018247">
    <property type="entry name" value="EF_Hand_1_Ca_BS"/>
</dbReference>
<keyword evidence="4" id="KW-1185">Reference proteome</keyword>
<sequence length="372" mass="40555">MKPLSTSLLTVATLSLAACGGQKSAEQTANSAVQPKAEVPVVEVALPADKFDLSHWKIAVPTDVDGDGKVDEIDVAELQSYSHPDYFYLNSDGNLVFAAPNKAITTANSSNTRSELHQMYRGTDTSIDTYDPANNFGLAAHPTPEAFAAIGGRMEATLKVDHVSENAKYADKNPAYSVVIGQIHAGKDAELVAQGEGYGWGNEPLKIYYKKWPHHDTGSVFWNYELNLEKENPKRRDISHVVWGNDWGNSADPGASGLALGDEISYVVNVYENVMKLTFTAEGKEPVEFTINLTDNVDAYGEVNPDDHPHGYSGDTLFFKAGAYNQCSTKDDPGFWYAACPGTGDWETDKANGDYVQVTFSKIELSKPEPIE</sequence>
<feature type="domain" description="Alginate lyase 2" evidence="2">
    <location>
        <begin position="51"/>
        <end position="367"/>
    </location>
</feature>
<feature type="chain" id="PRO_5046347771" evidence="1">
    <location>
        <begin position="18"/>
        <end position="372"/>
    </location>
</feature>
<organism evidence="3 4">
    <name type="scientific">Neiella holothuriorum</name>
    <dbReference type="NCBI Taxonomy" id="2870530"/>
    <lineage>
        <taxon>Bacteria</taxon>
        <taxon>Pseudomonadati</taxon>
        <taxon>Pseudomonadota</taxon>
        <taxon>Gammaproteobacteria</taxon>
        <taxon>Alteromonadales</taxon>
        <taxon>Echinimonadaceae</taxon>
        <taxon>Neiella</taxon>
    </lineage>
</organism>
<dbReference type="GO" id="GO:0016829">
    <property type="term" value="F:lyase activity"/>
    <property type="evidence" value="ECO:0007669"/>
    <property type="project" value="UniProtKB-KW"/>
</dbReference>
<keyword evidence="3" id="KW-0456">Lyase</keyword>
<proteinExistence type="predicted"/>
<gene>
    <name evidence="3" type="ORF">K0504_00620</name>
</gene>
<dbReference type="SUPFAM" id="SSF49899">
    <property type="entry name" value="Concanavalin A-like lectins/glucanases"/>
    <property type="match status" value="1"/>
</dbReference>
<dbReference type="InterPro" id="IPR014895">
    <property type="entry name" value="Alginate_lyase_2"/>
</dbReference>
<evidence type="ECO:0000259" key="2">
    <source>
        <dbReference type="Pfam" id="PF08787"/>
    </source>
</evidence>
<evidence type="ECO:0000313" key="3">
    <source>
        <dbReference type="EMBL" id="MBW8189521.1"/>
    </source>
</evidence>
<comment type="caution">
    <text evidence="3">The sequence shown here is derived from an EMBL/GenBank/DDBJ whole genome shotgun (WGS) entry which is preliminary data.</text>
</comment>
<dbReference type="Pfam" id="PF08787">
    <property type="entry name" value="Alginate_lyase2"/>
    <property type="match status" value="1"/>
</dbReference>
<dbReference type="EMBL" id="JAHZSS010000001">
    <property type="protein sequence ID" value="MBW8189521.1"/>
    <property type="molecule type" value="Genomic_DNA"/>
</dbReference>
<keyword evidence="1" id="KW-0732">Signal</keyword>
<reference evidence="3" key="1">
    <citation type="submission" date="2021-07" db="EMBL/GenBank/DDBJ databases">
        <title>Neiella marina sp. nov., isolated from the intestinal content of sea cucumber Apostichopus japonicus.</title>
        <authorList>
            <person name="Bai X."/>
        </authorList>
    </citation>
    <scope>NUCLEOTIDE SEQUENCE</scope>
    <source>
        <strain evidence="3">126</strain>
    </source>
</reference>
<dbReference type="RefSeq" id="WP_220102204.1">
    <property type="nucleotide sequence ID" value="NZ_JAHZSS010000001.1"/>
</dbReference>
<dbReference type="Gene3D" id="2.60.120.200">
    <property type="match status" value="1"/>
</dbReference>
<dbReference type="InterPro" id="IPR013320">
    <property type="entry name" value="ConA-like_dom_sf"/>
</dbReference>
<feature type="signal peptide" evidence="1">
    <location>
        <begin position="1"/>
        <end position="17"/>
    </location>
</feature>